<proteinExistence type="predicted"/>
<dbReference type="InterPro" id="IPR050490">
    <property type="entry name" value="Bact_solute-bd_prot1"/>
</dbReference>
<dbReference type="Pfam" id="PF13416">
    <property type="entry name" value="SBP_bac_8"/>
    <property type="match status" value="1"/>
</dbReference>
<accession>A0A2Y8ZNX7</accession>
<dbReference type="AlphaFoldDB" id="A0A2Y8ZNX7"/>
<dbReference type="Gene3D" id="3.40.190.10">
    <property type="entry name" value="Periplasmic binding protein-like II"/>
    <property type="match status" value="1"/>
</dbReference>
<gene>
    <name evidence="2" type="ORF">SAMN04489750_1372</name>
</gene>
<organism evidence="2 3">
    <name type="scientific">Branchiibius hedensis</name>
    <dbReference type="NCBI Taxonomy" id="672460"/>
    <lineage>
        <taxon>Bacteria</taxon>
        <taxon>Bacillati</taxon>
        <taxon>Actinomycetota</taxon>
        <taxon>Actinomycetes</taxon>
        <taxon>Micrococcales</taxon>
        <taxon>Dermacoccaceae</taxon>
        <taxon>Branchiibius</taxon>
    </lineage>
</organism>
<sequence length="439" mass="46496">MDSTLSRRNLLGLGGGALVAAGLSACAGTGSSTTDNGGGGTAGSGTIDFWSNHPGKSKATEQKIIAAFEKANPGLKVKLTDAGKNYEEVAQKFNAALSGGSLPDVVVVSDVTWFNFAINDRLTDIAALAAANKVDTADYVEGLYNDYQYDGKHYAAPYARSTVVFYWNKEMFKKAGLPDRAPTSWDEFTEWAPKLQSAIGSGKSPIILDDGSNYLDWTFQNIVWNYGGAYSKEWTPTFTDPGTVKAATLLQSWAKNKYLKTSADSAADFSAGLGAVLMESTGDLGGFKELPFELGVGFVPAPEGVKTCPTGGAGVAVPQGISDARKVNAIKFIDFLTSTANTATFTQATGYMPVRTSATSDPSEAAYLKANPNYEVAVKQLPKTRPQDYARVFIPGGGTMIGEALDKIVAGSDVNSTFSALNQQIQSAYDSQLKSKVQK</sequence>
<dbReference type="PROSITE" id="PS51257">
    <property type="entry name" value="PROKAR_LIPOPROTEIN"/>
    <property type="match status" value="1"/>
</dbReference>
<keyword evidence="3" id="KW-1185">Reference proteome</keyword>
<protein>
    <submittedName>
        <fullName evidence="2">sn-glycerol 3-phosphate transport system substrate-binding protein</fullName>
    </submittedName>
</protein>
<dbReference type="InterPro" id="IPR006059">
    <property type="entry name" value="SBP"/>
</dbReference>
<keyword evidence="1" id="KW-0732">Signal</keyword>
<dbReference type="CDD" id="cd14748">
    <property type="entry name" value="PBP2_UgpB"/>
    <property type="match status" value="1"/>
</dbReference>
<evidence type="ECO:0000313" key="3">
    <source>
        <dbReference type="Proteomes" id="UP000250028"/>
    </source>
</evidence>
<evidence type="ECO:0000256" key="1">
    <source>
        <dbReference type="SAM" id="SignalP"/>
    </source>
</evidence>
<name>A0A2Y8ZNX7_9MICO</name>
<dbReference type="InterPro" id="IPR006311">
    <property type="entry name" value="TAT_signal"/>
</dbReference>
<dbReference type="RefSeq" id="WP_109684685.1">
    <property type="nucleotide sequence ID" value="NZ_QGDN01000001.1"/>
</dbReference>
<dbReference type="Proteomes" id="UP000250028">
    <property type="component" value="Unassembled WGS sequence"/>
</dbReference>
<dbReference type="PROSITE" id="PS51318">
    <property type="entry name" value="TAT"/>
    <property type="match status" value="1"/>
</dbReference>
<dbReference type="PANTHER" id="PTHR43649:SF30">
    <property type="entry name" value="ABC TRANSPORTER SUBSTRATE-BINDING PROTEIN"/>
    <property type="match status" value="1"/>
</dbReference>
<reference evidence="3" key="1">
    <citation type="submission" date="2016-10" db="EMBL/GenBank/DDBJ databases">
        <authorList>
            <person name="Varghese N."/>
            <person name="Submissions S."/>
        </authorList>
    </citation>
    <scope>NUCLEOTIDE SEQUENCE [LARGE SCALE GENOMIC DNA]</scope>
    <source>
        <strain evidence="3">DSM 22951</strain>
    </source>
</reference>
<evidence type="ECO:0000313" key="2">
    <source>
        <dbReference type="EMBL" id="SSA34071.1"/>
    </source>
</evidence>
<feature type="chain" id="PRO_5015976250" evidence="1">
    <location>
        <begin position="28"/>
        <end position="439"/>
    </location>
</feature>
<dbReference type="PANTHER" id="PTHR43649">
    <property type="entry name" value="ARABINOSE-BINDING PROTEIN-RELATED"/>
    <property type="match status" value="1"/>
</dbReference>
<dbReference type="SUPFAM" id="SSF53850">
    <property type="entry name" value="Periplasmic binding protein-like II"/>
    <property type="match status" value="1"/>
</dbReference>
<dbReference type="EMBL" id="UESZ01000001">
    <property type="protein sequence ID" value="SSA34071.1"/>
    <property type="molecule type" value="Genomic_DNA"/>
</dbReference>
<dbReference type="OrthoDB" id="9780991at2"/>
<feature type="signal peptide" evidence="1">
    <location>
        <begin position="1"/>
        <end position="27"/>
    </location>
</feature>